<dbReference type="EMBL" id="KV428305">
    <property type="protein sequence ID" value="KZT32685.1"/>
    <property type="molecule type" value="Genomic_DNA"/>
</dbReference>
<evidence type="ECO:0000313" key="1">
    <source>
        <dbReference type="EMBL" id="KZT32685.1"/>
    </source>
</evidence>
<dbReference type="AlphaFoldDB" id="A0A165XYG5"/>
<sequence>MLGIICALNVIHLTIPEPFGPAFLQIIMNDQNVHSLTPDFVAFFYPELRVELQNWRDMGRLGDTKPFQSHFVSHHNCPASAYGTFAKPGRTQETHDIIMVDMLLSALIGIGVLGHDELNAFQAGFALPVKNEFSWLQMVHSFQGGSFQFLQRLYNAPAADTILAHLNLDGCMFRIAGTSMAVIIQEFVTGAGIPCPGLMEGASGVLDRSYVDLEQANDPDFRARILTYAICGRPGYPANPSDKILIKSASVEDRSYTWAGATAADMVAMARAGKWAFHTCTSFAQFPTDHLEVLMDADYDGVTEPKDLRQAIDHWLFCEFVGAIGGVSIM</sequence>
<dbReference type="OrthoDB" id="3214991at2759"/>
<reference evidence="1 2" key="1">
    <citation type="journal article" date="2016" name="Mol. Biol. Evol.">
        <title>Comparative Genomics of Early-Diverging Mushroom-Forming Fungi Provides Insights into the Origins of Lignocellulose Decay Capabilities.</title>
        <authorList>
            <person name="Nagy L.G."/>
            <person name="Riley R."/>
            <person name="Tritt A."/>
            <person name="Adam C."/>
            <person name="Daum C."/>
            <person name="Floudas D."/>
            <person name="Sun H."/>
            <person name="Yadav J.S."/>
            <person name="Pangilinan J."/>
            <person name="Larsson K.H."/>
            <person name="Matsuura K."/>
            <person name="Barry K."/>
            <person name="Labutti K."/>
            <person name="Kuo R."/>
            <person name="Ohm R.A."/>
            <person name="Bhattacharya S.S."/>
            <person name="Shirouzu T."/>
            <person name="Yoshinaga Y."/>
            <person name="Martin F.M."/>
            <person name="Grigoriev I.V."/>
            <person name="Hibbett D.S."/>
        </authorList>
    </citation>
    <scope>NUCLEOTIDE SEQUENCE [LARGE SCALE GENOMIC DNA]</scope>
    <source>
        <strain evidence="1 2">HHB10207 ss-3</strain>
    </source>
</reference>
<organism evidence="1 2">
    <name type="scientific">Sistotremastrum suecicum HHB10207 ss-3</name>
    <dbReference type="NCBI Taxonomy" id="1314776"/>
    <lineage>
        <taxon>Eukaryota</taxon>
        <taxon>Fungi</taxon>
        <taxon>Dikarya</taxon>
        <taxon>Basidiomycota</taxon>
        <taxon>Agaricomycotina</taxon>
        <taxon>Agaricomycetes</taxon>
        <taxon>Sistotremastrales</taxon>
        <taxon>Sistotremastraceae</taxon>
        <taxon>Sistotremastrum</taxon>
    </lineage>
</organism>
<accession>A0A165XYG5</accession>
<evidence type="ECO:0000313" key="2">
    <source>
        <dbReference type="Proteomes" id="UP000076798"/>
    </source>
</evidence>
<dbReference type="Proteomes" id="UP000076798">
    <property type="component" value="Unassembled WGS sequence"/>
</dbReference>
<proteinExistence type="predicted"/>
<protein>
    <submittedName>
        <fullName evidence="1">Uncharacterized protein</fullName>
    </submittedName>
</protein>
<name>A0A165XYG5_9AGAM</name>
<keyword evidence="2" id="KW-1185">Reference proteome</keyword>
<gene>
    <name evidence="1" type="ORF">SISSUDRAFT_1066746</name>
</gene>